<dbReference type="GO" id="GO:0015648">
    <property type="term" value="F:lipid-linked peptidoglycan transporter activity"/>
    <property type="evidence" value="ECO:0007669"/>
    <property type="project" value="TreeGrafter"/>
</dbReference>
<evidence type="ECO:0000256" key="4">
    <source>
        <dbReference type="ARBA" id="ARBA00022989"/>
    </source>
</evidence>
<proteinExistence type="predicted"/>
<name>A0A1Y0IKE3_9BACL</name>
<protein>
    <recommendedName>
        <fullName evidence="9">Rod shape-determining protein RodA</fullName>
    </recommendedName>
</protein>
<dbReference type="GO" id="GO:0005886">
    <property type="term" value="C:plasma membrane"/>
    <property type="evidence" value="ECO:0007669"/>
    <property type="project" value="TreeGrafter"/>
</dbReference>
<evidence type="ECO:0008006" key="9">
    <source>
        <dbReference type="Google" id="ProtNLM"/>
    </source>
</evidence>
<evidence type="ECO:0000313" key="8">
    <source>
        <dbReference type="Proteomes" id="UP000195437"/>
    </source>
</evidence>
<dbReference type="Proteomes" id="UP000195437">
    <property type="component" value="Chromosome"/>
</dbReference>
<accession>A0A1Y0IKE3</accession>
<feature type="transmembrane region" description="Helical" evidence="6">
    <location>
        <begin position="372"/>
        <end position="394"/>
    </location>
</feature>
<dbReference type="InterPro" id="IPR001182">
    <property type="entry name" value="FtsW/RodA"/>
</dbReference>
<feature type="transmembrane region" description="Helical" evidence="6">
    <location>
        <begin position="336"/>
        <end position="352"/>
    </location>
</feature>
<comment type="subcellular location">
    <subcellularLocation>
        <location evidence="1">Membrane</location>
        <topology evidence="1">Multi-pass membrane protein</topology>
    </subcellularLocation>
</comment>
<feature type="transmembrane region" description="Helical" evidence="6">
    <location>
        <begin position="83"/>
        <end position="103"/>
    </location>
</feature>
<feature type="transmembrane region" description="Helical" evidence="6">
    <location>
        <begin position="52"/>
        <end position="71"/>
    </location>
</feature>
<feature type="transmembrane region" description="Helical" evidence="6">
    <location>
        <begin position="20"/>
        <end position="40"/>
    </location>
</feature>
<dbReference type="KEGG" id="tum:CBW65_07595"/>
<evidence type="ECO:0000256" key="1">
    <source>
        <dbReference type="ARBA" id="ARBA00004141"/>
    </source>
</evidence>
<feature type="transmembrane region" description="Helical" evidence="6">
    <location>
        <begin position="151"/>
        <end position="169"/>
    </location>
</feature>
<organism evidence="7 8">
    <name type="scientific">Tumebacillus avium</name>
    <dbReference type="NCBI Taxonomy" id="1903704"/>
    <lineage>
        <taxon>Bacteria</taxon>
        <taxon>Bacillati</taxon>
        <taxon>Bacillota</taxon>
        <taxon>Bacilli</taxon>
        <taxon>Bacillales</taxon>
        <taxon>Alicyclobacillaceae</taxon>
        <taxon>Tumebacillus</taxon>
    </lineage>
</organism>
<gene>
    <name evidence="7" type="ORF">CBW65_07595</name>
</gene>
<evidence type="ECO:0000256" key="5">
    <source>
        <dbReference type="ARBA" id="ARBA00023136"/>
    </source>
</evidence>
<evidence type="ECO:0000256" key="6">
    <source>
        <dbReference type="SAM" id="Phobius"/>
    </source>
</evidence>
<dbReference type="PANTHER" id="PTHR30474:SF1">
    <property type="entry name" value="PEPTIDOGLYCAN GLYCOSYLTRANSFERASE MRDB"/>
    <property type="match status" value="1"/>
</dbReference>
<sequence length="404" mass="44870">MGEVSPMSNNRLRWLKDLDIFLIFVIIAICCAGLLAISSATRSFDGGSQSFVIKQGVFMVAGLIAMIALIRTDYRFLIRYVEYGYWAVIVLLGVVFLFPAVAVETGAYGWIPLPGGFNLQPSEFFKIVFILMMAKYLANEQEDEHGNLPDPLRGYIILAAATILGIGLIVVEPDLGQTMMLMAVIGTAMFVHLPKKWFWSMFVTVSIVVALFFTATMAYPDQFLKGLDVLVDKGVLKEHQYGRFFSFIHPEEDLAGEGYQVYQAKVAIGSGMMFGKGLYQGSQTQGNWVPAQHTDFIFTAIGEELGFVGAVALIFLFFLMLYRIVMNGFAAKDRTGMYICAMVAGMFTFQIFENIGMSLQLMPMTGVTLPFISYGGSSILVNFILMGIVLNIGFRRRKLSFSNN</sequence>
<keyword evidence="8" id="KW-1185">Reference proteome</keyword>
<dbReference type="PANTHER" id="PTHR30474">
    <property type="entry name" value="CELL CYCLE PROTEIN"/>
    <property type="match status" value="1"/>
</dbReference>
<keyword evidence="5 6" id="KW-0472">Membrane</keyword>
<dbReference type="GO" id="GO:0051301">
    <property type="term" value="P:cell division"/>
    <property type="evidence" value="ECO:0007669"/>
    <property type="project" value="InterPro"/>
</dbReference>
<reference evidence="8" key="1">
    <citation type="submission" date="2017-05" db="EMBL/GenBank/DDBJ databases">
        <authorList>
            <person name="Sung H."/>
        </authorList>
    </citation>
    <scope>NUCLEOTIDE SEQUENCE [LARGE SCALE GENOMIC DNA]</scope>
    <source>
        <strain evidence="8">AR23208</strain>
    </source>
</reference>
<dbReference type="GO" id="GO:0032153">
    <property type="term" value="C:cell division site"/>
    <property type="evidence" value="ECO:0007669"/>
    <property type="project" value="TreeGrafter"/>
</dbReference>
<dbReference type="EMBL" id="CP021434">
    <property type="protein sequence ID" value="ARU60962.1"/>
    <property type="molecule type" value="Genomic_DNA"/>
</dbReference>
<dbReference type="GO" id="GO:0008360">
    <property type="term" value="P:regulation of cell shape"/>
    <property type="evidence" value="ECO:0007669"/>
    <property type="project" value="UniProtKB-KW"/>
</dbReference>
<keyword evidence="2 6" id="KW-0812">Transmembrane</keyword>
<feature type="transmembrane region" description="Helical" evidence="6">
    <location>
        <begin position="305"/>
        <end position="324"/>
    </location>
</feature>
<evidence type="ECO:0000256" key="2">
    <source>
        <dbReference type="ARBA" id="ARBA00022692"/>
    </source>
</evidence>
<keyword evidence="4 6" id="KW-1133">Transmembrane helix</keyword>
<evidence type="ECO:0000256" key="3">
    <source>
        <dbReference type="ARBA" id="ARBA00022960"/>
    </source>
</evidence>
<dbReference type="AlphaFoldDB" id="A0A1Y0IKE3"/>
<dbReference type="Pfam" id="PF01098">
    <property type="entry name" value="FTSW_RODA_SPOVE"/>
    <property type="match status" value="1"/>
</dbReference>
<evidence type="ECO:0000313" key="7">
    <source>
        <dbReference type="EMBL" id="ARU60962.1"/>
    </source>
</evidence>
<feature type="transmembrane region" description="Helical" evidence="6">
    <location>
        <begin position="198"/>
        <end position="219"/>
    </location>
</feature>
<keyword evidence="3" id="KW-0133">Cell shape</keyword>